<dbReference type="RefSeq" id="XP_026632749.1">
    <property type="nucleotide sequence ID" value="XM_026764308.1"/>
</dbReference>
<accession>A0A3F3QKR4</accession>
<name>A0A3F3QKR4_9EURO</name>
<dbReference type="GeneID" id="38132664"/>
<dbReference type="Proteomes" id="UP000253729">
    <property type="component" value="Unassembled WGS sequence"/>
</dbReference>
<evidence type="ECO:0000313" key="1">
    <source>
        <dbReference type="EMBL" id="RDH39727.1"/>
    </source>
</evidence>
<reference evidence="1 2" key="1">
    <citation type="submission" date="2018-07" db="EMBL/GenBank/DDBJ databases">
        <title>The genomes of Aspergillus section Nigri reveals drivers in fungal speciation.</title>
        <authorList>
            <consortium name="DOE Joint Genome Institute"/>
            <person name="Vesth T.C."/>
            <person name="Nybo J."/>
            <person name="Theobald S."/>
            <person name="Brandl J."/>
            <person name="Frisvad J.C."/>
            <person name="Nielsen K.F."/>
            <person name="Lyhne E.K."/>
            <person name="Kogle M.E."/>
            <person name="Kuo A."/>
            <person name="Riley R."/>
            <person name="Clum A."/>
            <person name="Nolan M."/>
            <person name="Lipzen A."/>
            <person name="Salamov A."/>
            <person name="Henrissat B."/>
            <person name="Wiebenga A."/>
            <person name="De vries R.P."/>
            <person name="Grigoriev I.V."/>
            <person name="Mortensen U.H."/>
            <person name="Andersen M.R."/>
            <person name="Baker S.E."/>
        </authorList>
    </citation>
    <scope>NUCLEOTIDE SEQUENCE [LARGE SCALE GENOMIC DNA]</scope>
    <source>
        <strain evidence="1 2">CBS 139.54b</strain>
    </source>
</reference>
<dbReference type="EMBL" id="KZ852032">
    <property type="protein sequence ID" value="RDH39727.1"/>
    <property type="molecule type" value="Genomic_DNA"/>
</dbReference>
<sequence length="103" mass="11174">MGDGHCFSAFWEDLPGQLAWQLTNGKGGEKHPGSRVWRTKESIHAIRTGLACNQSVDQIGGDDDDVDDDVDQLTASSINLRQQLPLALGKGIPGTWSVVHPPR</sequence>
<protein>
    <submittedName>
        <fullName evidence="1">Uncharacterized protein</fullName>
    </submittedName>
</protein>
<gene>
    <name evidence="1" type="ORF">BDQ94DRAFT_133559</name>
</gene>
<proteinExistence type="predicted"/>
<evidence type="ECO:0000313" key="2">
    <source>
        <dbReference type="Proteomes" id="UP000253729"/>
    </source>
</evidence>
<dbReference type="AlphaFoldDB" id="A0A3F3QKR4"/>
<organism evidence="1 2">
    <name type="scientific">Aspergillus welwitschiae</name>
    <dbReference type="NCBI Taxonomy" id="1341132"/>
    <lineage>
        <taxon>Eukaryota</taxon>
        <taxon>Fungi</taxon>
        <taxon>Dikarya</taxon>
        <taxon>Ascomycota</taxon>
        <taxon>Pezizomycotina</taxon>
        <taxon>Eurotiomycetes</taxon>
        <taxon>Eurotiomycetidae</taxon>
        <taxon>Eurotiales</taxon>
        <taxon>Aspergillaceae</taxon>
        <taxon>Aspergillus</taxon>
        <taxon>Aspergillus subgen. Circumdati</taxon>
    </lineage>
</organism>
<keyword evidence="2" id="KW-1185">Reference proteome</keyword>